<evidence type="ECO:0000259" key="3">
    <source>
        <dbReference type="PROSITE" id="PS51695"/>
    </source>
</evidence>
<dbReference type="PANTHER" id="PTHR14218:SF15">
    <property type="entry name" value="TRIPEPTIDYL-PEPTIDASE 1"/>
    <property type="match status" value="1"/>
</dbReference>
<dbReference type="PANTHER" id="PTHR14218">
    <property type="entry name" value="PROTEASE S8 TRIPEPTIDYL PEPTIDASE I CLN2"/>
    <property type="match status" value="1"/>
</dbReference>
<feature type="signal peptide" evidence="2">
    <location>
        <begin position="1"/>
        <end position="26"/>
    </location>
</feature>
<evidence type="ECO:0000313" key="5">
    <source>
        <dbReference type="Proteomes" id="UP000070255"/>
    </source>
</evidence>
<protein>
    <submittedName>
        <fullName evidence="4">Peptidase S8/S53 subtilisin kexin sedolisin</fullName>
    </submittedName>
</protein>
<dbReference type="Proteomes" id="UP000070255">
    <property type="component" value="Unassembled WGS sequence"/>
</dbReference>
<feature type="active site" description="Charge relay system" evidence="1">
    <location>
        <position position="141"/>
    </location>
</feature>
<keyword evidence="2" id="KW-0732">Signal</keyword>
<feature type="binding site" evidence="1">
    <location>
        <position position="365"/>
    </location>
    <ligand>
        <name>Ca(2+)</name>
        <dbReference type="ChEBI" id="CHEBI:29108"/>
    </ligand>
</feature>
<dbReference type="PROSITE" id="PS51695">
    <property type="entry name" value="SEDOLISIN"/>
    <property type="match status" value="1"/>
</dbReference>
<feature type="active site" description="Charge relay system" evidence="1">
    <location>
        <position position="145"/>
    </location>
</feature>
<keyword evidence="5" id="KW-1185">Reference proteome</keyword>
<feature type="domain" description="Peptidase S53" evidence="3">
    <location>
        <begin position="64"/>
        <end position="405"/>
    </location>
</feature>
<accession>A0ABR5TBR5</accession>
<dbReference type="InterPro" id="IPR030400">
    <property type="entry name" value="Sedolisin_dom"/>
</dbReference>
<proteinExistence type="predicted"/>
<sequence>MKNKSLLSVLMAAACIQAFATSAALAQGDGHSPSYVEGTRVPKGYARPPFHTNPTRFSTTGVAGLAPAAVRHAYGFDSIANQGDGMVVAIVDAYDDPRIESDLGVFSKNFSLPPCTTLNGCFKKIYASGGKPRADAGWSLEMSLDVEWVHAIAPKAKIVLVEAASNSLNDLMTAVDAAVGAGASVVSMSFGGSEFSGETGFDGHFSSPQRVTFVASSGDSGNGTEYPAVSPYVVAVGGTTLSADASGNYIGETAWSGSGGGVGTYEPEPSGQALWPIPYAGSRGVPDVAYNANPSSGFAVYDSVTYQGQSGWFVVGGTSAGAPQWAALFAIANSMRAAAGKAKLAGSYNLLYTAGKSAYGSDYHDVTSGSNGTCGMVCTASGGYDYVTGLGSPRALDLVQGLVAQP</sequence>
<gene>
    <name evidence="4" type="ORF">WS72_04800</name>
</gene>
<dbReference type="Gene3D" id="3.40.50.200">
    <property type="entry name" value="Peptidase S8/S53 domain"/>
    <property type="match status" value="1"/>
</dbReference>
<dbReference type="CDD" id="cd04056">
    <property type="entry name" value="Peptidases_S53"/>
    <property type="match status" value="1"/>
</dbReference>
<keyword evidence="1" id="KW-0106">Calcium</keyword>
<comment type="cofactor">
    <cofactor evidence="1">
        <name>Ca(2+)</name>
        <dbReference type="ChEBI" id="CHEBI:29108"/>
    </cofactor>
    <text evidence="1">Binds 1 Ca(2+) ion per subunit.</text>
</comment>
<keyword evidence="1" id="KW-0378">Hydrolase</keyword>
<dbReference type="RefSeq" id="WP_060355551.1">
    <property type="nucleotide sequence ID" value="NZ_LNJQ01000001.1"/>
</dbReference>
<feature type="binding site" evidence="1">
    <location>
        <position position="366"/>
    </location>
    <ligand>
        <name>Ca(2+)</name>
        <dbReference type="ChEBI" id="CHEBI:29108"/>
    </ligand>
</feature>
<evidence type="ECO:0000313" key="4">
    <source>
        <dbReference type="EMBL" id="KWZ42266.1"/>
    </source>
</evidence>
<dbReference type="InterPro" id="IPR036852">
    <property type="entry name" value="Peptidase_S8/S53_dom_sf"/>
</dbReference>
<keyword evidence="1" id="KW-0645">Protease</keyword>
<keyword evidence="1" id="KW-0479">Metal-binding</keyword>
<keyword evidence="1" id="KW-0720">Serine protease</keyword>
<feature type="binding site" evidence="1">
    <location>
        <position position="385"/>
    </location>
    <ligand>
        <name>Ca(2+)</name>
        <dbReference type="ChEBI" id="CHEBI:29108"/>
    </ligand>
</feature>
<reference evidence="4 5" key="1">
    <citation type="submission" date="2015-11" db="EMBL/GenBank/DDBJ databases">
        <authorList>
            <person name="Sahl J."/>
            <person name="Wagner D."/>
            <person name="Keim P."/>
        </authorList>
    </citation>
    <scope>NUCLEOTIDE SEQUENCE [LARGE SCALE GENOMIC DNA]</scope>
    <source>
        <strain evidence="4 5">BDU18</strain>
    </source>
</reference>
<feature type="active site" description="Charge relay system" evidence="1">
    <location>
        <position position="319"/>
    </location>
</feature>
<evidence type="ECO:0000256" key="1">
    <source>
        <dbReference type="PROSITE-ProRule" id="PRU01032"/>
    </source>
</evidence>
<dbReference type="PROSITE" id="PS51257">
    <property type="entry name" value="PROKAR_LIPOPROTEIN"/>
    <property type="match status" value="1"/>
</dbReference>
<dbReference type="InterPro" id="IPR050819">
    <property type="entry name" value="Tripeptidyl-peptidase_I"/>
</dbReference>
<feature type="chain" id="PRO_5045636854" evidence="2">
    <location>
        <begin position="27"/>
        <end position="406"/>
    </location>
</feature>
<comment type="caution">
    <text evidence="4">The sequence shown here is derived from an EMBL/GenBank/DDBJ whole genome shotgun (WGS) entry which is preliminary data.</text>
</comment>
<evidence type="ECO:0000256" key="2">
    <source>
        <dbReference type="SAM" id="SignalP"/>
    </source>
</evidence>
<dbReference type="SUPFAM" id="SSF52743">
    <property type="entry name" value="Subtilisin-like"/>
    <property type="match status" value="1"/>
</dbReference>
<organism evidence="4 5">
    <name type="scientific">Burkholderia savannae</name>
    <dbReference type="NCBI Taxonomy" id="1637837"/>
    <lineage>
        <taxon>Bacteria</taxon>
        <taxon>Pseudomonadati</taxon>
        <taxon>Pseudomonadota</taxon>
        <taxon>Betaproteobacteria</taxon>
        <taxon>Burkholderiales</taxon>
        <taxon>Burkholderiaceae</taxon>
        <taxon>Burkholderia</taxon>
        <taxon>pseudomallei group</taxon>
    </lineage>
</organism>
<name>A0ABR5TBR5_9BURK</name>
<feature type="binding site" evidence="1">
    <location>
        <position position="383"/>
    </location>
    <ligand>
        <name>Ca(2+)</name>
        <dbReference type="ChEBI" id="CHEBI:29108"/>
    </ligand>
</feature>
<dbReference type="EMBL" id="LNJQ01000001">
    <property type="protein sequence ID" value="KWZ42266.1"/>
    <property type="molecule type" value="Genomic_DNA"/>
</dbReference>